<dbReference type="Proteomes" id="UP001497383">
    <property type="component" value="Chromosome 2"/>
</dbReference>
<dbReference type="Gene3D" id="3.40.50.2300">
    <property type="match status" value="1"/>
</dbReference>
<feature type="compositionally biased region" description="Basic residues" evidence="3">
    <location>
        <begin position="65"/>
        <end position="74"/>
    </location>
</feature>
<dbReference type="PANTHER" id="PTHR43719">
    <property type="entry name" value="TWO-COMPONENT HISTIDINE KINASE"/>
    <property type="match status" value="1"/>
</dbReference>
<evidence type="ECO:0000259" key="4">
    <source>
        <dbReference type="PROSITE" id="PS50110"/>
    </source>
</evidence>
<keyword evidence="1 2" id="KW-0597">Phosphoprotein</keyword>
<dbReference type="SMART" id="SM00448">
    <property type="entry name" value="REC"/>
    <property type="match status" value="1"/>
</dbReference>
<dbReference type="PROSITE" id="PS50110">
    <property type="entry name" value="RESPONSE_REGULATORY"/>
    <property type="match status" value="1"/>
</dbReference>
<feature type="modified residue" description="4-aspartylphosphate" evidence="2">
    <location>
        <position position="214"/>
    </location>
</feature>
<evidence type="ECO:0000256" key="2">
    <source>
        <dbReference type="PROSITE-ProRule" id="PRU00169"/>
    </source>
</evidence>
<sequence length="339" mass="36770">MTFMKPTVKSPISLPSTPSRAYTTSASPLKPDYFSLRPKLSLDISRTGSDYYGSEESELEDVESHHRHHHHHHHGNDSDNEDLSGISDTFDNVSIVVAPRRGEEEYYTPMTPFEIPESNLKPATIASPKSLSASSSPIGSPFTNVSSTPASFQLQMPNLNQYKFLIVDDNIINLKILNRILLKIYPRAQITQVVDSSKVEKLVLENTFDCIFLDIEMPVVNGVEIAQFVRSDLTRDDIALIAVTTRTSSSDVECFASNGIDHTLGKPLNYKLDYLGTLIGSVMSSRKIKKSVGAGAGASTSASASARSTTPTNTTNTSTSTTNDDSSSGLSSSATLLSV</sequence>
<feature type="domain" description="Response regulatory" evidence="4">
    <location>
        <begin position="163"/>
        <end position="281"/>
    </location>
</feature>
<gene>
    <name evidence="5" type="ORF">LODBEIA_P16710</name>
</gene>
<dbReference type="CDD" id="cd17546">
    <property type="entry name" value="REC_hyHK_CKI1_RcsC-like"/>
    <property type="match status" value="1"/>
</dbReference>
<dbReference type="GeneID" id="92206867"/>
<accession>A0ABP0ZJ32</accession>
<dbReference type="EMBL" id="OZ022406">
    <property type="protein sequence ID" value="CAK9437293.1"/>
    <property type="molecule type" value="Genomic_DNA"/>
</dbReference>
<protein>
    <recommendedName>
        <fullName evidence="4">Response regulatory domain-containing protein</fullName>
    </recommendedName>
</protein>
<feature type="compositionally biased region" description="Low complexity" evidence="3">
    <location>
        <begin position="297"/>
        <end position="339"/>
    </location>
</feature>
<evidence type="ECO:0000313" key="6">
    <source>
        <dbReference type="Proteomes" id="UP001497383"/>
    </source>
</evidence>
<name>A0ABP0ZJ32_9ASCO</name>
<feature type="region of interest" description="Disordered" evidence="3">
    <location>
        <begin position="1"/>
        <end position="28"/>
    </location>
</feature>
<feature type="compositionally biased region" description="Polar residues" evidence="3">
    <location>
        <begin position="13"/>
        <end position="27"/>
    </location>
</feature>
<feature type="region of interest" description="Disordered" evidence="3">
    <location>
        <begin position="51"/>
        <end position="85"/>
    </location>
</feature>
<organism evidence="5 6">
    <name type="scientific">Lodderomyces beijingensis</name>
    <dbReference type="NCBI Taxonomy" id="1775926"/>
    <lineage>
        <taxon>Eukaryota</taxon>
        <taxon>Fungi</taxon>
        <taxon>Dikarya</taxon>
        <taxon>Ascomycota</taxon>
        <taxon>Saccharomycotina</taxon>
        <taxon>Pichiomycetes</taxon>
        <taxon>Debaryomycetaceae</taxon>
        <taxon>Candida/Lodderomyces clade</taxon>
        <taxon>Lodderomyces</taxon>
    </lineage>
</organism>
<dbReference type="InterPro" id="IPR011006">
    <property type="entry name" value="CheY-like_superfamily"/>
</dbReference>
<dbReference type="InterPro" id="IPR001789">
    <property type="entry name" value="Sig_transdc_resp-reg_receiver"/>
</dbReference>
<dbReference type="Pfam" id="PF00072">
    <property type="entry name" value="Response_reg"/>
    <property type="match status" value="1"/>
</dbReference>
<dbReference type="PANTHER" id="PTHR43719:SF28">
    <property type="entry name" value="PEROXIDE STRESS-ACTIVATED HISTIDINE KINASE MAK1-RELATED"/>
    <property type="match status" value="1"/>
</dbReference>
<dbReference type="InterPro" id="IPR050956">
    <property type="entry name" value="2C_system_His_kinase"/>
</dbReference>
<keyword evidence="6" id="KW-1185">Reference proteome</keyword>
<dbReference type="RefSeq" id="XP_066828609.1">
    <property type="nucleotide sequence ID" value="XM_066971585.1"/>
</dbReference>
<proteinExistence type="predicted"/>
<reference evidence="5 6" key="1">
    <citation type="submission" date="2024-03" db="EMBL/GenBank/DDBJ databases">
        <authorList>
            <person name="Brejova B."/>
        </authorList>
    </citation>
    <scope>NUCLEOTIDE SEQUENCE [LARGE SCALE GENOMIC DNA]</scope>
    <source>
        <strain evidence="5 6">CBS 14171</strain>
    </source>
</reference>
<evidence type="ECO:0000256" key="1">
    <source>
        <dbReference type="ARBA" id="ARBA00022553"/>
    </source>
</evidence>
<evidence type="ECO:0000256" key="3">
    <source>
        <dbReference type="SAM" id="MobiDB-lite"/>
    </source>
</evidence>
<dbReference type="SUPFAM" id="SSF52172">
    <property type="entry name" value="CheY-like"/>
    <property type="match status" value="1"/>
</dbReference>
<evidence type="ECO:0000313" key="5">
    <source>
        <dbReference type="EMBL" id="CAK9437293.1"/>
    </source>
</evidence>
<feature type="region of interest" description="Disordered" evidence="3">
    <location>
        <begin position="296"/>
        <end position="339"/>
    </location>
</feature>